<dbReference type="EMBL" id="BNAD01000023">
    <property type="protein sequence ID" value="GHE19357.1"/>
    <property type="molecule type" value="Genomic_DNA"/>
</dbReference>
<gene>
    <name evidence="2" type="ORF">GCM10011376_39670</name>
</gene>
<evidence type="ECO:0000256" key="1">
    <source>
        <dbReference type="ARBA" id="ARBA00022833"/>
    </source>
</evidence>
<dbReference type="InterPro" id="IPR024078">
    <property type="entry name" value="LmbE-like_dom_sf"/>
</dbReference>
<reference evidence="3" key="1">
    <citation type="journal article" date="2019" name="Int. J. Syst. Evol. Microbiol.">
        <title>The Global Catalogue of Microorganisms (GCM) 10K type strain sequencing project: providing services to taxonomists for standard genome sequencing and annotation.</title>
        <authorList>
            <consortium name="The Broad Institute Genomics Platform"/>
            <consortium name="The Broad Institute Genome Sequencing Center for Infectious Disease"/>
            <person name="Wu L."/>
            <person name="Ma J."/>
        </authorList>
    </citation>
    <scope>NUCLEOTIDE SEQUENCE [LARGE SCALE GENOMIC DNA]</scope>
    <source>
        <strain evidence="3">CGMCC 1.12791</strain>
    </source>
</reference>
<dbReference type="InterPro" id="IPR003737">
    <property type="entry name" value="GlcNAc_PI_deacetylase-related"/>
</dbReference>
<evidence type="ECO:0000313" key="3">
    <source>
        <dbReference type="Proteomes" id="UP000597341"/>
    </source>
</evidence>
<dbReference type="SUPFAM" id="SSF102588">
    <property type="entry name" value="LmbE-like"/>
    <property type="match status" value="1"/>
</dbReference>
<evidence type="ECO:0000313" key="2">
    <source>
        <dbReference type="EMBL" id="GHE19357.1"/>
    </source>
</evidence>
<dbReference type="PANTHER" id="PTHR12993">
    <property type="entry name" value="N-ACETYLGLUCOSAMINYL-PHOSPHATIDYLINOSITOL DE-N-ACETYLASE-RELATED"/>
    <property type="match status" value="1"/>
</dbReference>
<comment type="caution">
    <text evidence="2">The sequence shown here is derived from an EMBL/GenBank/DDBJ whole genome shotgun (WGS) entry which is preliminary data.</text>
</comment>
<sequence>MLGGMTQDRPAPPSYDPLPEDWDSALFVVAHPDDIEYGAAAAVARWTGQGKRVVYCMVTSGEAGIDGLHPRESGPLREAEEVASAAAVGVDEVLFLRLPDGILEYGVDLRRAIARVVREQRPDVALTINFRETFGGTNLNQADHIAVGRALLDAVRDAGNRWVFPEQLVDGLEPWGGVRAAWAGGSPQAAHAVDVTDTFDAGVASLKEHRAYIEGLGWEGWDPEEFLDGILRGGGQGLGVTHAATFEVFPLGWG</sequence>
<keyword evidence="1" id="KW-0862">Zinc</keyword>
<dbReference type="Proteomes" id="UP000597341">
    <property type="component" value="Unassembled WGS sequence"/>
</dbReference>
<accession>A0ABQ3HRT5</accession>
<protein>
    <submittedName>
        <fullName evidence="2">GlcNAc-PI de-N-acetylase</fullName>
    </submittedName>
</protein>
<dbReference type="Pfam" id="PF02585">
    <property type="entry name" value="PIG-L"/>
    <property type="match status" value="1"/>
</dbReference>
<proteinExistence type="predicted"/>
<dbReference type="PANTHER" id="PTHR12993:SF28">
    <property type="entry name" value="LMBE FAMILY PROTEIN"/>
    <property type="match status" value="1"/>
</dbReference>
<name>A0ABQ3HRT5_9ACTN</name>
<organism evidence="2 3">
    <name type="scientific">Nocardioides flavus</name>
    <name type="common">ex Wang et al. 2016</name>
    <dbReference type="NCBI Taxonomy" id="2058780"/>
    <lineage>
        <taxon>Bacteria</taxon>
        <taxon>Bacillati</taxon>
        <taxon>Actinomycetota</taxon>
        <taxon>Actinomycetes</taxon>
        <taxon>Propionibacteriales</taxon>
        <taxon>Nocardioidaceae</taxon>
        <taxon>Nocardioides</taxon>
    </lineage>
</organism>
<keyword evidence="3" id="KW-1185">Reference proteome</keyword>
<dbReference type="Gene3D" id="3.40.50.10320">
    <property type="entry name" value="LmbE-like"/>
    <property type="match status" value="1"/>
</dbReference>